<dbReference type="Proteomes" id="UP000608450">
    <property type="component" value="Unassembled WGS sequence"/>
</dbReference>
<gene>
    <name evidence="2" type="ORF">I5I61_25340</name>
</gene>
<accession>A0ABS0KS28</accession>
<dbReference type="RefSeq" id="WP_196913444.1">
    <property type="nucleotide sequence ID" value="NZ_JADTFC010000087.1"/>
</dbReference>
<name>A0ABS0KS28_PSENT</name>
<proteinExistence type="predicted"/>
<reference evidence="2 3" key="1">
    <citation type="submission" date="2020-11" db="EMBL/GenBank/DDBJ databases">
        <title>Enhanced detection system for hospital associated transmission using whole genome sequencing surveillance.</title>
        <authorList>
            <person name="Harrison L.H."/>
            <person name="Van Tyne D."/>
            <person name="Marsh J.W."/>
            <person name="Griffith M.P."/>
            <person name="Snyder D.J."/>
            <person name="Cooper V.S."/>
            <person name="Mustapha M."/>
        </authorList>
    </citation>
    <scope>NUCLEOTIDE SEQUENCE [LARGE SCALE GENOMIC DNA]</scope>
    <source>
        <strain evidence="2 3">PSA00705</strain>
    </source>
</reference>
<organism evidence="2 3">
    <name type="scientific">Pseudomonas nitroreducens</name>
    <dbReference type="NCBI Taxonomy" id="46680"/>
    <lineage>
        <taxon>Bacteria</taxon>
        <taxon>Pseudomonadati</taxon>
        <taxon>Pseudomonadota</taxon>
        <taxon>Gammaproteobacteria</taxon>
        <taxon>Pseudomonadales</taxon>
        <taxon>Pseudomonadaceae</taxon>
        <taxon>Pseudomonas</taxon>
    </lineage>
</organism>
<sequence length="576" mass="62890">MFINSGPLNSLPLAGAGGASGSAPVAVVVAPSVVWAARVMLGNVDVTAQITGQVRIERQESSAAIAEFSVWLPPEPIDVAAWTGRAVEIFYRELVGGVWIEEQRFSGWLEQPAFDPRNRIVSCEATDRLQDLVEAMDVEQIDSLVGGRWSTDVYDAVDGRSRWDYAQERLSSFPAALDRSVAGALRITPWLSNAPAWTFGPGTTVDGSLAYDPAKLTDRINKIELSIDYRYSRLRQRNQSWGWQHPDIEGISLDSSFCLWRYNTTELPDVAMMESAVESSGYKMLTGANYLRVPLTGVYCDPPAGWQNDYPDLLLAADFVGGMRWSQPVTEQYRLTVIAPASVAQAGEVLRRDGTAIESETDRASNWESSTFTSIDGDAHQDALGDWVIEERDDARLSDSVLCQVAVAATSILSAHRENHVTWQAPTSVTMGMDLVHTLRIEDRCRAQGKLFSLVDEWDLEGQVALTTLTVAVSRGGGTGSPLVMPSPPATQPGGSGGGAHSLPTQLRGRGLMTYDDEMDGFSGNYDEVDVGTPTESFPRRFQVTAPEVPAEHRDEITGERQATFNVAIPDDLLEL</sequence>
<comment type="caution">
    <text evidence="2">The sequence shown here is derived from an EMBL/GenBank/DDBJ whole genome shotgun (WGS) entry which is preliminary data.</text>
</comment>
<keyword evidence="3" id="KW-1185">Reference proteome</keyword>
<feature type="region of interest" description="Disordered" evidence="1">
    <location>
        <begin position="479"/>
        <end position="504"/>
    </location>
</feature>
<evidence type="ECO:0008006" key="4">
    <source>
        <dbReference type="Google" id="ProtNLM"/>
    </source>
</evidence>
<evidence type="ECO:0000313" key="2">
    <source>
        <dbReference type="EMBL" id="MBG6290796.1"/>
    </source>
</evidence>
<evidence type="ECO:0000313" key="3">
    <source>
        <dbReference type="Proteomes" id="UP000608450"/>
    </source>
</evidence>
<protein>
    <recommendedName>
        <fullName evidence="4">Tip attachment protein J domain-containing protein</fullName>
    </recommendedName>
</protein>
<dbReference type="EMBL" id="JADTFC010000087">
    <property type="protein sequence ID" value="MBG6290796.1"/>
    <property type="molecule type" value="Genomic_DNA"/>
</dbReference>
<evidence type="ECO:0000256" key="1">
    <source>
        <dbReference type="SAM" id="MobiDB-lite"/>
    </source>
</evidence>